<dbReference type="NCBIfam" id="NF047421">
    <property type="entry name" value="YfmH_fam"/>
    <property type="match status" value="1"/>
</dbReference>
<comment type="caution">
    <text evidence="3">The sequence shown here is derived from an EMBL/GenBank/DDBJ whole genome shotgun (WGS) entry which is preliminary data.</text>
</comment>
<reference evidence="3 4" key="1">
    <citation type="submission" date="2024-06" db="EMBL/GenBank/DDBJ databases">
        <title>Genomic Encyclopedia of Type Strains, Phase IV (KMG-IV): sequencing the most valuable type-strain genomes for metagenomic binning, comparative biology and taxonomic classification.</title>
        <authorList>
            <person name="Goeker M."/>
        </authorList>
    </citation>
    <scope>NUCLEOTIDE SEQUENCE [LARGE SCALE GENOMIC DNA]</scope>
    <source>
        <strain evidence="3 4">DSM 28303</strain>
    </source>
</reference>
<dbReference type="Gene3D" id="3.30.830.10">
    <property type="entry name" value="Metalloenzyme, LuxS/M16 peptidase-like"/>
    <property type="match status" value="2"/>
</dbReference>
<dbReference type="InterPro" id="IPR011249">
    <property type="entry name" value="Metalloenz_LuxS/M16"/>
</dbReference>
<dbReference type="InterPro" id="IPR011765">
    <property type="entry name" value="Pept_M16_N"/>
</dbReference>
<dbReference type="RefSeq" id="WP_354365075.1">
    <property type="nucleotide sequence ID" value="NZ_JBEPLO010000011.1"/>
</dbReference>
<organism evidence="3 4">
    <name type="scientific">Streptococcus rupicaprae</name>
    <dbReference type="NCBI Taxonomy" id="759619"/>
    <lineage>
        <taxon>Bacteria</taxon>
        <taxon>Bacillati</taxon>
        <taxon>Bacillota</taxon>
        <taxon>Bacilli</taxon>
        <taxon>Lactobacillales</taxon>
        <taxon>Streptococcaceae</taxon>
        <taxon>Streptococcus</taxon>
    </lineage>
</organism>
<dbReference type="Pfam" id="PF00675">
    <property type="entry name" value="Peptidase_M16"/>
    <property type="match status" value="1"/>
</dbReference>
<evidence type="ECO:0000259" key="1">
    <source>
        <dbReference type="Pfam" id="PF00675"/>
    </source>
</evidence>
<sequence>MTLTKQYYPDLKETVYRKILDNELEVVFIHKPDYQETLGIMAVRFGALDTIFRPKYRKLYRQFPAGIAHFLEHKLFEMSDGSDAVALFSSLGAEVNAFTSYQQTVYYFSTTDRVKENLQVLQNFTGTFHISQESLEREQSIISQEINMYQDDPDYQLYMGLLGQLYPESALSDDIAGSLQSINAINIKDLKLNFDLFYQPSNRLLLVVGPEEPESLLADIEIYQAKSRKRKIYEIKKQGLDLLPVKPSSQVELPVVGPKLALGFRGQVDFTELSTSSYRVALKLFFAMLLGWTSSTYQDWYEKGRLDDSFQMEIEIHEAFQLVTMTLDTHEPMAMSKRLRQLLKTFKTLPDFHQDHLDLVKQEMYGDFLKSLNSLEQLAMHYVDGWIGGEDGLDLVEILDELSLEDILYVGQDFIEKSQVSDFIIFPQ</sequence>
<evidence type="ECO:0000259" key="2">
    <source>
        <dbReference type="Pfam" id="PF05193"/>
    </source>
</evidence>
<evidence type="ECO:0000313" key="4">
    <source>
        <dbReference type="Proteomes" id="UP001549122"/>
    </source>
</evidence>
<dbReference type="EMBL" id="JBEPLO010000011">
    <property type="protein sequence ID" value="MET3558069.1"/>
    <property type="molecule type" value="Genomic_DNA"/>
</dbReference>
<dbReference type="Pfam" id="PF05193">
    <property type="entry name" value="Peptidase_M16_C"/>
    <property type="match status" value="1"/>
</dbReference>
<feature type="domain" description="Peptidase M16 N-terminal" evidence="1">
    <location>
        <begin position="65"/>
        <end position="171"/>
    </location>
</feature>
<name>A0ABV2FHM8_9STRE</name>
<accession>A0ABV2FHM8</accession>
<dbReference type="Proteomes" id="UP001549122">
    <property type="component" value="Unassembled WGS sequence"/>
</dbReference>
<dbReference type="SUPFAM" id="SSF63411">
    <property type="entry name" value="LuxS/MPP-like metallohydrolase"/>
    <property type="match status" value="2"/>
</dbReference>
<feature type="domain" description="Peptidase M16 C-terminal" evidence="2">
    <location>
        <begin position="185"/>
        <end position="363"/>
    </location>
</feature>
<proteinExistence type="predicted"/>
<dbReference type="InterPro" id="IPR050361">
    <property type="entry name" value="MPP/UQCRC_Complex"/>
</dbReference>
<keyword evidence="4" id="KW-1185">Reference proteome</keyword>
<dbReference type="PANTHER" id="PTHR11851">
    <property type="entry name" value="METALLOPROTEASE"/>
    <property type="match status" value="1"/>
</dbReference>
<protein>
    <submittedName>
        <fullName evidence="3">Zn-dependent peptidase</fullName>
    </submittedName>
</protein>
<dbReference type="PANTHER" id="PTHR11851:SF134">
    <property type="entry name" value="ZINC-DEPENDENT PROTEASE"/>
    <property type="match status" value="1"/>
</dbReference>
<gene>
    <name evidence="3" type="ORF">ABID29_001184</name>
</gene>
<dbReference type="InterPro" id="IPR007863">
    <property type="entry name" value="Peptidase_M16_C"/>
</dbReference>
<evidence type="ECO:0000313" key="3">
    <source>
        <dbReference type="EMBL" id="MET3558069.1"/>
    </source>
</evidence>